<proteinExistence type="predicted"/>
<name>A0A9P7QIV0_9HYPO</name>
<comment type="caution">
    <text evidence="1">The sequence shown here is derived from an EMBL/GenBank/DDBJ whole genome shotgun (WGS) entry which is preliminary data.</text>
</comment>
<dbReference type="EMBL" id="SRRH01000103">
    <property type="protein sequence ID" value="KAG6299112.1"/>
    <property type="molecule type" value="Genomic_DNA"/>
</dbReference>
<gene>
    <name evidence="1" type="ORF">E4U09_000201</name>
</gene>
<evidence type="ECO:0000313" key="1">
    <source>
        <dbReference type="EMBL" id="KAG6299112.1"/>
    </source>
</evidence>
<evidence type="ECO:0000313" key="2">
    <source>
        <dbReference type="Proteomes" id="UP000707071"/>
    </source>
</evidence>
<accession>A0A9P7QIV0</accession>
<organism evidence="1 2">
    <name type="scientific">Claviceps aff. purpurea</name>
    <dbReference type="NCBI Taxonomy" id="1967640"/>
    <lineage>
        <taxon>Eukaryota</taxon>
        <taxon>Fungi</taxon>
        <taxon>Dikarya</taxon>
        <taxon>Ascomycota</taxon>
        <taxon>Pezizomycotina</taxon>
        <taxon>Sordariomycetes</taxon>
        <taxon>Hypocreomycetidae</taxon>
        <taxon>Hypocreales</taxon>
        <taxon>Clavicipitaceae</taxon>
        <taxon>Claviceps</taxon>
    </lineage>
</organism>
<keyword evidence="2" id="KW-1185">Reference proteome</keyword>
<reference evidence="1 2" key="1">
    <citation type="journal article" date="2020" name="bioRxiv">
        <title>Whole genome comparisons of ergot fungi reveals the divergence and evolution of species within the genus Claviceps are the result of varying mechanisms driving genome evolution and host range expansion.</title>
        <authorList>
            <person name="Wyka S.A."/>
            <person name="Mondo S.J."/>
            <person name="Liu M."/>
            <person name="Dettman J."/>
            <person name="Nalam V."/>
            <person name="Broders K.D."/>
        </authorList>
    </citation>
    <scope>NUCLEOTIDE SEQUENCE [LARGE SCALE GENOMIC DNA]</scope>
    <source>
        <strain evidence="1 2">Clav52</strain>
    </source>
</reference>
<dbReference type="AlphaFoldDB" id="A0A9P7QIV0"/>
<sequence length="62" mass="7153">MKLECIEEGWRNRDIGEVRRRKPSDVDDVVPVLDRMIDYRAKHGQNAASIYTRATYSDAVDA</sequence>
<dbReference type="Proteomes" id="UP000707071">
    <property type="component" value="Unassembled WGS sequence"/>
</dbReference>
<protein>
    <submittedName>
        <fullName evidence="1">Uncharacterized protein</fullName>
    </submittedName>
</protein>